<dbReference type="Proteomes" id="UP000249819">
    <property type="component" value="Unassembled WGS sequence"/>
</dbReference>
<dbReference type="RefSeq" id="WP_111595359.1">
    <property type="nucleotide sequence ID" value="NZ_QLMA01000012.1"/>
</dbReference>
<keyword evidence="3" id="KW-1185">Reference proteome</keyword>
<evidence type="ECO:0000259" key="1">
    <source>
        <dbReference type="Pfam" id="PF13577"/>
    </source>
</evidence>
<evidence type="ECO:0000313" key="3">
    <source>
        <dbReference type="Proteomes" id="UP000249819"/>
    </source>
</evidence>
<dbReference type="AlphaFoldDB" id="A0A327VIN0"/>
<evidence type="ECO:0000313" key="2">
    <source>
        <dbReference type="EMBL" id="RAJ73724.1"/>
    </source>
</evidence>
<proteinExistence type="predicted"/>
<dbReference type="Pfam" id="PF13577">
    <property type="entry name" value="SnoaL_4"/>
    <property type="match status" value="1"/>
</dbReference>
<accession>A0A327VIN0</accession>
<reference evidence="2 3" key="1">
    <citation type="submission" date="2018-06" db="EMBL/GenBank/DDBJ databases">
        <title>Genomic Encyclopedia of Archaeal and Bacterial Type Strains, Phase II (KMG-II): from individual species to whole genera.</title>
        <authorList>
            <person name="Goeker M."/>
        </authorList>
    </citation>
    <scope>NUCLEOTIDE SEQUENCE [LARGE SCALE GENOMIC DNA]</scope>
    <source>
        <strain evidence="2 3">DSM 29821</strain>
    </source>
</reference>
<name>A0A327VIN0_9BACT</name>
<organism evidence="2 3">
    <name type="scientific">Chitinophaga dinghuensis</name>
    <dbReference type="NCBI Taxonomy" id="1539050"/>
    <lineage>
        <taxon>Bacteria</taxon>
        <taxon>Pseudomonadati</taxon>
        <taxon>Bacteroidota</taxon>
        <taxon>Chitinophagia</taxon>
        <taxon>Chitinophagales</taxon>
        <taxon>Chitinophagaceae</taxon>
        <taxon>Chitinophaga</taxon>
    </lineage>
</organism>
<comment type="caution">
    <text evidence="2">The sequence shown here is derived from an EMBL/GenBank/DDBJ whole genome shotgun (WGS) entry which is preliminary data.</text>
</comment>
<feature type="domain" description="SnoaL-like" evidence="1">
    <location>
        <begin position="2"/>
        <end position="119"/>
    </location>
</feature>
<dbReference type="SUPFAM" id="SSF54427">
    <property type="entry name" value="NTF2-like"/>
    <property type="match status" value="1"/>
</dbReference>
<sequence>METQIIQQIKTLFAGADERNWEKVKSTMNNTVLLDYSSMTGNPAITLSPDDITYAWAAFLPGFDNTHHQLSDFSVSINGNEATAEYYGKADHFISTEVWTVEGAYHTHLLLINGSWLINAQTFNFSQQSGNTALPALATRKMQGQ</sequence>
<protein>
    <submittedName>
        <fullName evidence="2">SnoaL-like protein</fullName>
    </submittedName>
</protein>
<dbReference type="InterPro" id="IPR032710">
    <property type="entry name" value="NTF2-like_dom_sf"/>
</dbReference>
<gene>
    <name evidence="2" type="ORF">CLV59_11265</name>
</gene>
<dbReference type="Gene3D" id="3.10.450.50">
    <property type="match status" value="1"/>
</dbReference>
<dbReference type="EMBL" id="QLMA01000012">
    <property type="protein sequence ID" value="RAJ73724.1"/>
    <property type="molecule type" value="Genomic_DNA"/>
</dbReference>
<dbReference type="OrthoDB" id="2599042at2"/>
<dbReference type="InterPro" id="IPR037401">
    <property type="entry name" value="SnoaL-like"/>
</dbReference>